<evidence type="ECO:0000256" key="2">
    <source>
        <dbReference type="ARBA" id="ARBA00023163"/>
    </source>
</evidence>
<dbReference type="InterPro" id="IPR037171">
    <property type="entry name" value="NagB/RpiA_transferase-like"/>
</dbReference>
<dbReference type="Pfam" id="PF08220">
    <property type="entry name" value="HTH_DeoR"/>
    <property type="match status" value="1"/>
</dbReference>
<dbReference type="PRINTS" id="PR00037">
    <property type="entry name" value="HTHLACR"/>
</dbReference>
<evidence type="ECO:0000256" key="1">
    <source>
        <dbReference type="ARBA" id="ARBA00023015"/>
    </source>
</evidence>
<dbReference type="GO" id="GO:0003700">
    <property type="term" value="F:DNA-binding transcription factor activity"/>
    <property type="evidence" value="ECO:0007669"/>
    <property type="project" value="InterPro"/>
</dbReference>
<evidence type="ECO:0000313" key="5">
    <source>
        <dbReference type="Proteomes" id="UP000214746"/>
    </source>
</evidence>
<dbReference type="InterPro" id="IPR050313">
    <property type="entry name" value="Carb_Metab_HTH_regulators"/>
</dbReference>
<accession>A0A2W1NCD8</accession>
<name>A0A2W1NCD8_PAEXE</name>
<keyword evidence="1" id="KW-0805">Transcription regulation</keyword>
<feature type="domain" description="HTH deoR-type" evidence="3">
    <location>
        <begin position="3"/>
        <end position="58"/>
    </location>
</feature>
<keyword evidence="2" id="KW-0804">Transcription</keyword>
<dbReference type="InterPro" id="IPR036388">
    <property type="entry name" value="WH-like_DNA-bd_sf"/>
</dbReference>
<comment type="caution">
    <text evidence="4">The sequence shown here is derived from an EMBL/GenBank/DDBJ whole genome shotgun (WGS) entry which is preliminary data.</text>
</comment>
<dbReference type="InterPro" id="IPR036390">
    <property type="entry name" value="WH_DNA-bd_sf"/>
</dbReference>
<dbReference type="Pfam" id="PF00455">
    <property type="entry name" value="DeoRC"/>
    <property type="match status" value="1"/>
</dbReference>
<reference evidence="4" key="1">
    <citation type="submission" date="2018-06" db="EMBL/GenBank/DDBJ databases">
        <title>Paenibacillus xerothermodurans sp. nov. an extremely dry heat resistant spore forming bacterium isolated from the soil of Cape Canaveral, Florida.</title>
        <authorList>
            <person name="Seuylemezian A."/>
            <person name="Kaur N."/>
            <person name="Patil P."/>
            <person name="Patil P."/>
            <person name="Mayilraj S."/>
            <person name="Vaishampayan P."/>
        </authorList>
    </citation>
    <scope>NUCLEOTIDE SEQUENCE [LARGE SCALE GENOMIC DNA]</scope>
    <source>
        <strain evidence="4">ATCC 27380</strain>
    </source>
</reference>
<dbReference type="Gene3D" id="3.40.50.1360">
    <property type="match status" value="1"/>
</dbReference>
<dbReference type="PANTHER" id="PTHR30363:SF44">
    <property type="entry name" value="AGA OPERON TRANSCRIPTIONAL REPRESSOR-RELATED"/>
    <property type="match status" value="1"/>
</dbReference>
<evidence type="ECO:0000313" key="4">
    <source>
        <dbReference type="EMBL" id="PZE20721.1"/>
    </source>
</evidence>
<dbReference type="Proteomes" id="UP000214746">
    <property type="component" value="Unassembled WGS sequence"/>
</dbReference>
<dbReference type="OrthoDB" id="9797223at2"/>
<dbReference type="PANTHER" id="PTHR30363">
    <property type="entry name" value="HTH-TYPE TRANSCRIPTIONAL REGULATOR SRLR-RELATED"/>
    <property type="match status" value="1"/>
</dbReference>
<dbReference type="EMBL" id="NHRJ02000005">
    <property type="protein sequence ID" value="PZE20721.1"/>
    <property type="molecule type" value="Genomic_DNA"/>
</dbReference>
<dbReference type="AlphaFoldDB" id="A0A2W1NCD8"/>
<dbReference type="InterPro" id="IPR014036">
    <property type="entry name" value="DeoR-like_C"/>
</dbReference>
<dbReference type="SMART" id="SM00420">
    <property type="entry name" value="HTH_DEOR"/>
    <property type="match status" value="1"/>
</dbReference>
<keyword evidence="5" id="KW-1185">Reference proteome</keyword>
<dbReference type="RefSeq" id="WP_089200093.1">
    <property type="nucleotide sequence ID" value="NZ_NHRJ02000005.1"/>
</dbReference>
<sequence length="251" mass="27762">MLPEVRQSIIIDMLNSNGSVKVAELSQKLQVTEKTIRDDLEKLDKRGILKKVHGGAVLGEEGFSMLPIFGRRQRQQEEKEQIAARALDLVEDGHTLLLDAGSTTYELAKLLKHLRLTVITNDTKIAAELAESSSIELCVLGGFRRKGTFTIADHSTVNMMKEYNTDIAFIGCTGIDLQRGLSLLNREETELKKQMLLSAKKKVLLADFTKFGRTALVSFAAVEDIDLLITDNKAPADILRSINAIGVKIVQ</sequence>
<evidence type="ECO:0000259" key="3">
    <source>
        <dbReference type="PROSITE" id="PS51000"/>
    </source>
</evidence>
<protein>
    <submittedName>
        <fullName evidence="4">DeoR/GlpR transcriptional regulator</fullName>
    </submittedName>
</protein>
<proteinExistence type="predicted"/>
<gene>
    <name evidence="4" type="ORF">CBW46_011135</name>
</gene>
<dbReference type="SMART" id="SM01134">
    <property type="entry name" value="DeoRC"/>
    <property type="match status" value="1"/>
</dbReference>
<dbReference type="InterPro" id="IPR001034">
    <property type="entry name" value="DeoR_HTH"/>
</dbReference>
<dbReference type="SUPFAM" id="SSF46785">
    <property type="entry name" value="Winged helix' DNA-binding domain"/>
    <property type="match status" value="1"/>
</dbReference>
<dbReference type="SUPFAM" id="SSF100950">
    <property type="entry name" value="NagB/RpiA/CoA transferase-like"/>
    <property type="match status" value="1"/>
</dbReference>
<dbReference type="PROSITE" id="PS51000">
    <property type="entry name" value="HTH_DEOR_2"/>
    <property type="match status" value="1"/>
</dbReference>
<dbReference type="Gene3D" id="1.10.10.10">
    <property type="entry name" value="Winged helix-like DNA-binding domain superfamily/Winged helix DNA-binding domain"/>
    <property type="match status" value="1"/>
</dbReference>
<organism evidence="4 5">
    <name type="scientific">Paenibacillus xerothermodurans</name>
    <dbReference type="NCBI Taxonomy" id="1977292"/>
    <lineage>
        <taxon>Bacteria</taxon>
        <taxon>Bacillati</taxon>
        <taxon>Bacillota</taxon>
        <taxon>Bacilli</taxon>
        <taxon>Bacillales</taxon>
        <taxon>Paenibacillaceae</taxon>
        <taxon>Paenibacillus</taxon>
    </lineage>
</organism>